<dbReference type="AlphaFoldDB" id="A0A9D4QG79"/>
<accession>A0A9D4QG79</accession>
<protein>
    <submittedName>
        <fullName evidence="1">Uncharacterized protein</fullName>
    </submittedName>
</protein>
<keyword evidence="2" id="KW-1185">Reference proteome</keyword>
<organism evidence="1 2">
    <name type="scientific">Rhipicephalus sanguineus</name>
    <name type="common">Brown dog tick</name>
    <name type="synonym">Ixodes sanguineus</name>
    <dbReference type="NCBI Taxonomy" id="34632"/>
    <lineage>
        <taxon>Eukaryota</taxon>
        <taxon>Metazoa</taxon>
        <taxon>Ecdysozoa</taxon>
        <taxon>Arthropoda</taxon>
        <taxon>Chelicerata</taxon>
        <taxon>Arachnida</taxon>
        <taxon>Acari</taxon>
        <taxon>Parasitiformes</taxon>
        <taxon>Ixodida</taxon>
        <taxon>Ixodoidea</taxon>
        <taxon>Ixodidae</taxon>
        <taxon>Rhipicephalinae</taxon>
        <taxon>Rhipicephalus</taxon>
        <taxon>Rhipicephalus</taxon>
    </lineage>
</organism>
<name>A0A9D4QG79_RHISA</name>
<sequence>MSAVLSRRAAPCLYPSMLRASTTQGRRYRGRPPTSQRGKIIPLTAFSSVWCVKRLCVSTAADVGRLYRSMNDPLHPPVAQVHVVTIAGHRTAIVTDSLGWGDVPDAADVWMIFISAASCIERSPDSMVGFIERRSLWCGNSPGTRKKSRIRWA</sequence>
<reference evidence="1" key="1">
    <citation type="journal article" date="2020" name="Cell">
        <title>Large-Scale Comparative Analyses of Tick Genomes Elucidate Their Genetic Diversity and Vector Capacities.</title>
        <authorList>
            <consortium name="Tick Genome and Microbiome Consortium (TIGMIC)"/>
            <person name="Jia N."/>
            <person name="Wang J."/>
            <person name="Shi W."/>
            <person name="Du L."/>
            <person name="Sun Y."/>
            <person name="Zhan W."/>
            <person name="Jiang J.F."/>
            <person name="Wang Q."/>
            <person name="Zhang B."/>
            <person name="Ji P."/>
            <person name="Bell-Sakyi L."/>
            <person name="Cui X.M."/>
            <person name="Yuan T.T."/>
            <person name="Jiang B.G."/>
            <person name="Yang W.F."/>
            <person name="Lam T.T."/>
            <person name="Chang Q.C."/>
            <person name="Ding S.J."/>
            <person name="Wang X.J."/>
            <person name="Zhu J.G."/>
            <person name="Ruan X.D."/>
            <person name="Zhao L."/>
            <person name="Wei J.T."/>
            <person name="Ye R.Z."/>
            <person name="Que T.C."/>
            <person name="Du C.H."/>
            <person name="Zhou Y.H."/>
            <person name="Cheng J.X."/>
            <person name="Dai P.F."/>
            <person name="Guo W.B."/>
            <person name="Han X.H."/>
            <person name="Huang E.J."/>
            <person name="Li L.F."/>
            <person name="Wei W."/>
            <person name="Gao Y.C."/>
            <person name="Liu J.Z."/>
            <person name="Shao H.Z."/>
            <person name="Wang X."/>
            <person name="Wang C.C."/>
            <person name="Yang T.C."/>
            <person name="Huo Q.B."/>
            <person name="Li W."/>
            <person name="Chen H.Y."/>
            <person name="Chen S.E."/>
            <person name="Zhou L.G."/>
            <person name="Ni X.B."/>
            <person name="Tian J.H."/>
            <person name="Sheng Y."/>
            <person name="Liu T."/>
            <person name="Pan Y.S."/>
            <person name="Xia L.Y."/>
            <person name="Li J."/>
            <person name="Zhao F."/>
            <person name="Cao W.C."/>
        </authorList>
    </citation>
    <scope>NUCLEOTIDE SEQUENCE</scope>
    <source>
        <strain evidence="1">Rsan-2018</strain>
    </source>
</reference>
<proteinExistence type="predicted"/>
<dbReference type="Proteomes" id="UP000821837">
    <property type="component" value="Chromosome 10"/>
</dbReference>
<evidence type="ECO:0000313" key="2">
    <source>
        <dbReference type="Proteomes" id="UP000821837"/>
    </source>
</evidence>
<dbReference type="EMBL" id="JABSTV010001246">
    <property type="protein sequence ID" value="KAH7976163.1"/>
    <property type="molecule type" value="Genomic_DNA"/>
</dbReference>
<evidence type="ECO:0000313" key="1">
    <source>
        <dbReference type="EMBL" id="KAH7976163.1"/>
    </source>
</evidence>
<comment type="caution">
    <text evidence="1">The sequence shown here is derived from an EMBL/GenBank/DDBJ whole genome shotgun (WGS) entry which is preliminary data.</text>
</comment>
<gene>
    <name evidence="1" type="ORF">HPB52_009360</name>
</gene>
<reference evidence="1" key="2">
    <citation type="submission" date="2021-09" db="EMBL/GenBank/DDBJ databases">
        <authorList>
            <person name="Jia N."/>
            <person name="Wang J."/>
            <person name="Shi W."/>
            <person name="Du L."/>
            <person name="Sun Y."/>
            <person name="Zhan W."/>
            <person name="Jiang J."/>
            <person name="Wang Q."/>
            <person name="Zhang B."/>
            <person name="Ji P."/>
            <person name="Sakyi L.B."/>
            <person name="Cui X."/>
            <person name="Yuan T."/>
            <person name="Jiang B."/>
            <person name="Yang W."/>
            <person name="Lam T.T.-Y."/>
            <person name="Chang Q."/>
            <person name="Ding S."/>
            <person name="Wang X."/>
            <person name="Zhu J."/>
            <person name="Ruan X."/>
            <person name="Zhao L."/>
            <person name="Wei J."/>
            <person name="Que T."/>
            <person name="Du C."/>
            <person name="Cheng J."/>
            <person name="Dai P."/>
            <person name="Han X."/>
            <person name="Huang E."/>
            <person name="Gao Y."/>
            <person name="Liu J."/>
            <person name="Shao H."/>
            <person name="Ye R."/>
            <person name="Li L."/>
            <person name="Wei W."/>
            <person name="Wang X."/>
            <person name="Wang C."/>
            <person name="Huo Q."/>
            <person name="Li W."/>
            <person name="Guo W."/>
            <person name="Chen H."/>
            <person name="Chen S."/>
            <person name="Zhou L."/>
            <person name="Zhou L."/>
            <person name="Ni X."/>
            <person name="Tian J."/>
            <person name="Zhou Y."/>
            <person name="Sheng Y."/>
            <person name="Liu T."/>
            <person name="Pan Y."/>
            <person name="Xia L."/>
            <person name="Li J."/>
            <person name="Zhao F."/>
            <person name="Cao W."/>
        </authorList>
    </citation>
    <scope>NUCLEOTIDE SEQUENCE</scope>
    <source>
        <strain evidence="1">Rsan-2018</strain>
        <tissue evidence="1">Larvae</tissue>
    </source>
</reference>